<keyword evidence="1" id="KW-0812">Transmembrane</keyword>
<feature type="transmembrane region" description="Helical" evidence="1">
    <location>
        <begin position="34"/>
        <end position="53"/>
    </location>
</feature>
<dbReference type="OrthoDB" id="2111682at2"/>
<dbReference type="STRING" id="1714016.BA724_00215"/>
<proteinExistence type="predicted"/>
<evidence type="ECO:0000256" key="1">
    <source>
        <dbReference type="SAM" id="Phobius"/>
    </source>
</evidence>
<feature type="transmembrane region" description="Helical" evidence="1">
    <location>
        <begin position="74"/>
        <end position="93"/>
    </location>
</feature>
<protein>
    <recommendedName>
        <fullName evidence="4">DUF2512 domain-containing protein</fullName>
    </recommendedName>
</protein>
<organism evidence="2 3">
    <name type="scientific">Domibacillus iocasae</name>
    <dbReference type="NCBI Taxonomy" id="1714016"/>
    <lineage>
        <taxon>Bacteria</taxon>
        <taxon>Bacillati</taxon>
        <taxon>Bacillota</taxon>
        <taxon>Bacilli</taxon>
        <taxon>Bacillales</taxon>
        <taxon>Bacillaceae</taxon>
        <taxon>Domibacillus</taxon>
    </lineage>
</organism>
<dbReference type="EMBL" id="MAMP01000001">
    <property type="protein sequence ID" value="OES46521.1"/>
    <property type="molecule type" value="Genomic_DNA"/>
</dbReference>
<keyword evidence="1" id="KW-0472">Membrane</keyword>
<evidence type="ECO:0000313" key="2">
    <source>
        <dbReference type="EMBL" id="OES46521.1"/>
    </source>
</evidence>
<name>A0A1E7DTX7_9BACI</name>
<accession>A0A1E7DTX7</accession>
<dbReference type="InterPro" id="IPR019649">
    <property type="entry name" value="DUF2512"/>
</dbReference>
<feature type="transmembrane region" description="Helical" evidence="1">
    <location>
        <begin position="99"/>
        <end position="117"/>
    </location>
</feature>
<evidence type="ECO:0008006" key="4">
    <source>
        <dbReference type="Google" id="ProtNLM"/>
    </source>
</evidence>
<keyword evidence="3" id="KW-1185">Reference proteome</keyword>
<comment type="caution">
    <text evidence="2">The sequence shown here is derived from an EMBL/GenBank/DDBJ whole genome shotgun (WGS) entry which is preliminary data.</text>
</comment>
<dbReference type="Pfam" id="PF10710">
    <property type="entry name" value="DUF2512"/>
    <property type="match status" value="1"/>
</dbReference>
<sequence length="136" mass="15350">MDHVKAIIIKFVMITVVLGIILTGIYDGEFSDTLLISAVLTIVAYVFGDLLVFRRAGNEDDRYIDYAQRNTIATFADAVLAFFVIWLMGRSLFINDGDALQAALVSALFIAAGEFFFHRYLNDHVFDEKHARDHAR</sequence>
<gene>
    <name evidence="2" type="ORF">BA724_00215</name>
</gene>
<keyword evidence="1" id="KW-1133">Transmembrane helix</keyword>
<dbReference type="AlphaFoldDB" id="A0A1E7DTX7"/>
<evidence type="ECO:0000313" key="3">
    <source>
        <dbReference type="Proteomes" id="UP000095658"/>
    </source>
</evidence>
<feature type="transmembrane region" description="Helical" evidence="1">
    <location>
        <begin position="7"/>
        <end position="28"/>
    </location>
</feature>
<dbReference type="Proteomes" id="UP000095658">
    <property type="component" value="Unassembled WGS sequence"/>
</dbReference>
<dbReference type="RefSeq" id="WP_069936686.1">
    <property type="nucleotide sequence ID" value="NZ_MAMP01000001.1"/>
</dbReference>
<reference evidence="2 3" key="1">
    <citation type="submission" date="2016-06" db="EMBL/GenBank/DDBJ databases">
        <title>Domibacillus iocasae genome sequencing.</title>
        <authorList>
            <person name="Verma A."/>
            <person name="Pal Y."/>
            <person name="Ojha A.K."/>
            <person name="Krishnamurthi S."/>
        </authorList>
    </citation>
    <scope>NUCLEOTIDE SEQUENCE [LARGE SCALE GENOMIC DNA]</scope>
    <source>
        <strain evidence="2 3">DSM 29979</strain>
    </source>
</reference>